<dbReference type="SUPFAM" id="SSF53850">
    <property type="entry name" value="Periplasmic binding protein-like II"/>
    <property type="match status" value="1"/>
</dbReference>
<keyword evidence="8" id="KW-1185">Reference proteome</keyword>
<dbReference type="SUPFAM" id="SSF46785">
    <property type="entry name" value="Winged helix' DNA-binding domain"/>
    <property type="match status" value="1"/>
</dbReference>
<evidence type="ECO:0000256" key="3">
    <source>
        <dbReference type="ARBA" id="ARBA00023125"/>
    </source>
</evidence>
<dbReference type="InterPro" id="IPR000847">
    <property type="entry name" value="LysR_HTH_N"/>
</dbReference>
<organism evidence="7 8">
    <name type="scientific">Undibacterium cyanobacteriorum</name>
    <dbReference type="NCBI Taxonomy" id="3073561"/>
    <lineage>
        <taxon>Bacteria</taxon>
        <taxon>Pseudomonadati</taxon>
        <taxon>Pseudomonadota</taxon>
        <taxon>Betaproteobacteria</taxon>
        <taxon>Burkholderiales</taxon>
        <taxon>Oxalobacteraceae</taxon>
        <taxon>Undibacterium</taxon>
    </lineage>
</organism>
<dbReference type="NCBIfam" id="NF008284">
    <property type="entry name" value="PRK11062.1"/>
    <property type="match status" value="1"/>
</dbReference>
<evidence type="ECO:0000256" key="1">
    <source>
        <dbReference type="ARBA" id="ARBA00009437"/>
    </source>
</evidence>
<dbReference type="Pfam" id="PF03466">
    <property type="entry name" value="LysR_substrate"/>
    <property type="match status" value="1"/>
</dbReference>
<gene>
    <name evidence="7" type="primary">nhaR</name>
    <name evidence="7" type="ORF">RF679_18190</name>
</gene>
<dbReference type="Proteomes" id="UP001181355">
    <property type="component" value="Chromosome"/>
</dbReference>
<keyword evidence="3" id="KW-0238">DNA-binding</keyword>
<dbReference type="RefSeq" id="WP_309482039.1">
    <property type="nucleotide sequence ID" value="NZ_CP133720.1"/>
</dbReference>
<dbReference type="InterPro" id="IPR036388">
    <property type="entry name" value="WH-like_DNA-bd_sf"/>
</dbReference>
<reference evidence="7" key="1">
    <citation type="submission" date="2023-09" db="EMBL/GenBank/DDBJ databases">
        <title>Undibacterium sp. 20NA77.5 isolated from freshwater.</title>
        <authorList>
            <person name="Le V."/>
            <person name="Ko S.-R."/>
            <person name="Ahn C.-Y."/>
            <person name="Oh H.-M."/>
        </authorList>
    </citation>
    <scope>NUCLEOTIDE SEQUENCE</scope>
    <source>
        <strain evidence="7">20NA77.5</strain>
    </source>
</reference>
<evidence type="ECO:0000259" key="6">
    <source>
        <dbReference type="PROSITE" id="PS50931"/>
    </source>
</evidence>
<proteinExistence type="inferred from homology"/>
<evidence type="ECO:0000256" key="2">
    <source>
        <dbReference type="ARBA" id="ARBA00023015"/>
    </source>
</evidence>
<keyword evidence="5" id="KW-0804">Transcription</keyword>
<evidence type="ECO:0000256" key="5">
    <source>
        <dbReference type="ARBA" id="ARBA00023163"/>
    </source>
</evidence>
<dbReference type="InterPro" id="IPR036390">
    <property type="entry name" value="WH_DNA-bd_sf"/>
</dbReference>
<dbReference type="EMBL" id="CP133720">
    <property type="protein sequence ID" value="WMW80547.1"/>
    <property type="molecule type" value="Genomic_DNA"/>
</dbReference>
<sequence length="321" mass="35332">MASLNYKHLHYFWTVAKCGSIARASEQLHVTPQTISGQLSLFEDIQGEALFEKSGRNLELTEAGRLVFAYAEEIFLLGQELEQVLQHHPTERTVQLRVGVSDAVAKAVAYKLLEPALRLPQTLRINCREGKLEDLLSELARHKLDIVVTDTPLPPSTKVRGFSHPLGECGLSFFGTAALRKAYPQAFPQCLDGAPILLPGEDSALRSRLVQWFEQKGVRPRIAGEFDDSALMSAFGQAGVGFLAKPSAIADMITRQYDLELIGSTEEVKEQFYAITVQRKITHPAVLAISQAAPLAIINGKLQAKAQAKLRGSKEKMQTAK</sequence>
<dbReference type="Gene3D" id="3.40.190.290">
    <property type="match status" value="1"/>
</dbReference>
<dbReference type="Pfam" id="PF00126">
    <property type="entry name" value="HTH_1"/>
    <property type="match status" value="1"/>
</dbReference>
<keyword evidence="2" id="KW-0805">Transcription regulation</keyword>
<dbReference type="CDD" id="cd08429">
    <property type="entry name" value="PBP2_NhaR"/>
    <property type="match status" value="1"/>
</dbReference>
<comment type="similarity">
    <text evidence="1">Belongs to the LysR transcriptional regulatory family.</text>
</comment>
<evidence type="ECO:0000313" key="7">
    <source>
        <dbReference type="EMBL" id="WMW80547.1"/>
    </source>
</evidence>
<keyword evidence="4" id="KW-0010">Activator</keyword>
<dbReference type="PANTHER" id="PTHR30293">
    <property type="entry name" value="TRANSCRIPTIONAL REGULATORY PROTEIN NAC-RELATED"/>
    <property type="match status" value="1"/>
</dbReference>
<dbReference type="InterPro" id="IPR005119">
    <property type="entry name" value="LysR_subst-bd"/>
</dbReference>
<dbReference type="PROSITE" id="PS50931">
    <property type="entry name" value="HTH_LYSR"/>
    <property type="match status" value="1"/>
</dbReference>
<evidence type="ECO:0000313" key="8">
    <source>
        <dbReference type="Proteomes" id="UP001181355"/>
    </source>
</evidence>
<dbReference type="Gene3D" id="1.10.10.10">
    <property type="entry name" value="Winged helix-like DNA-binding domain superfamily/Winged helix DNA-binding domain"/>
    <property type="match status" value="1"/>
</dbReference>
<feature type="domain" description="HTH lysR-type" evidence="6">
    <location>
        <begin position="4"/>
        <end position="61"/>
    </location>
</feature>
<dbReference type="PANTHER" id="PTHR30293:SF2">
    <property type="entry name" value="TRANSCRIPTIONAL ACTIVATOR PROTEIN NHAR"/>
    <property type="match status" value="1"/>
</dbReference>
<accession>A0ABY9RJK5</accession>
<name>A0ABY9RJK5_9BURK</name>
<evidence type="ECO:0000256" key="4">
    <source>
        <dbReference type="ARBA" id="ARBA00023159"/>
    </source>
</evidence>
<protein>
    <submittedName>
        <fullName evidence="7">Transcriptional activator NhaR</fullName>
    </submittedName>
</protein>